<evidence type="ECO:0000256" key="17">
    <source>
        <dbReference type="ARBA" id="ARBA00048679"/>
    </source>
</evidence>
<dbReference type="PANTHER" id="PTHR47986:SF10">
    <property type="entry name" value="RECEPTOR-LIKE KINASE TMK4"/>
    <property type="match status" value="1"/>
</dbReference>
<evidence type="ECO:0000256" key="3">
    <source>
        <dbReference type="ARBA" id="ARBA00022527"/>
    </source>
</evidence>
<dbReference type="Gene3D" id="3.80.10.10">
    <property type="entry name" value="Ribonuclease Inhibitor"/>
    <property type="match status" value="2"/>
</dbReference>
<comment type="catalytic activity">
    <reaction evidence="17">
        <text>L-seryl-[protein] + ATP = O-phospho-L-seryl-[protein] + ADP + H(+)</text>
        <dbReference type="Rhea" id="RHEA:17989"/>
        <dbReference type="Rhea" id="RHEA-COMP:9863"/>
        <dbReference type="Rhea" id="RHEA-COMP:11604"/>
        <dbReference type="ChEBI" id="CHEBI:15378"/>
        <dbReference type="ChEBI" id="CHEBI:29999"/>
        <dbReference type="ChEBI" id="CHEBI:30616"/>
        <dbReference type="ChEBI" id="CHEBI:83421"/>
        <dbReference type="ChEBI" id="CHEBI:456216"/>
        <dbReference type="EC" id="2.7.11.1"/>
    </reaction>
</comment>
<evidence type="ECO:0000256" key="18">
    <source>
        <dbReference type="SAM" id="Phobius"/>
    </source>
</evidence>
<dbReference type="Pfam" id="PF02375">
    <property type="entry name" value="JmjN"/>
    <property type="match status" value="1"/>
</dbReference>
<evidence type="ECO:0000256" key="2">
    <source>
        <dbReference type="ARBA" id="ARBA00012513"/>
    </source>
</evidence>
<dbReference type="GO" id="GO:0004674">
    <property type="term" value="F:protein serine/threonine kinase activity"/>
    <property type="evidence" value="ECO:0007669"/>
    <property type="project" value="UniProtKB-KW"/>
</dbReference>
<keyword evidence="3" id="KW-0723">Serine/threonine-protein kinase</keyword>
<keyword evidence="8" id="KW-0677">Repeat</keyword>
<dbReference type="PROSITE" id="PS50011">
    <property type="entry name" value="PROTEIN_KINASE_DOM"/>
    <property type="match status" value="1"/>
</dbReference>
<keyword evidence="13 18" id="KW-0472">Membrane</keyword>
<dbReference type="Gene3D" id="2.60.120.650">
    <property type="entry name" value="Cupin"/>
    <property type="match status" value="1"/>
</dbReference>
<dbReference type="InterPro" id="IPR001611">
    <property type="entry name" value="Leu-rich_rpt"/>
</dbReference>
<dbReference type="SUPFAM" id="SSF52058">
    <property type="entry name" value="L domain-like"/>
    <property type="match status" value="2"/>
</dbReference>
<keyword evidence="5" id="KW-0808">Transferase</keyword>
<feature type="domain" description="JmjN" evidence="20">
    <location>
        <begin position="552"/>
        <end position="593"/>
    </location>
</feature>
<evidence type="ECO:0000256" key="9">
    <source>
        <dbReference type="ARBA" id="ARBA00022741"/>
    </source>
</evidence>
<evidence type="ECO:0000256" key="6">
    <source>
        <dbReference type="ARBA" id="ARBA00022692"/>
    </source>
</evidence>
<keyword evidence="10" id="KW-0418">Kinase</keyword>
<evidence type="ECO:0000256" key="12">
    <source>
        <dbReference type="ARBA" id="ARBA00022989"/>
    </source>
</evidence>
<dbReference type="InterPro" id="IPR052422">
    <property type="entry name" value="Auxin_Ser/Thr_Kinase"/>
</dbReference>
<evidence type="ECO:0000256" key="1">
    <source>
        <dbReference type="ARBA" id="ARBA00004167"/>
    </source>
</evidence>
<dbReference type="PANTHER" id="PTHR47986">
    <property type="entry name" value="OSJNBA0070M12.3 PROTEIN"/>
    <property type="match status" value="1"/>
</dbReference>
<comment type="subcellular location">
    <subcellularLocation>
        <location evidence="1">Membrane</location>
        <topology evidence="1">Single-pass membrane protein</topology>
    </subcellularLocation>
</comment>
<evidence type="ECO:0000259" key="19">
    <source>
        <dbReference type="PROSITE" id="PS50011"/>
    </source>
</evidence>
<dbReference type="AlphaFoldDB" id="A0AAQ3NM61"/>
<sequence>MAGLSSASRSLNPAFEFVERVLIISDVKDKPIEREGYKITSVPVGVVLIKEKTGFKFTTRVQPFRLAEWDSEDKGNALSGALPSRANLPMLEVFLGGNNFNFIPEGYFQGLRSLRSLSLAESRNLVHGRFPPTWLTLPILSNLISKELFLSNNNLTGTLPKSFAVSRIKKLWLNNQIPEFMANVDGNSFCTHEPQPYDSQVIILLDILKHFGYPYRFASIWYGNNPCYHWTSIRCYEEKITIVDLANQNLSGIISLAFGYLSNLKNLFLNENILQGSILKTLTNLAQLEILDVSHNNLSGNIPKFSSKVKLGSNYNCFLGVSRTIPSSGSPNARAFSLSPGWITNIVLIGMVTIVVVVVVFYMCHAKRTKRIESRGTMSIDIIRRATKDFNEENIVGKLLVYEYMAQGTLAQHLFSCSENGRVPLTWNQRTRIALDVARRVHYLHNLTQETIIHRELKTTNILLGDDMRAKIEDFCLVKIITSDGNRSSFTRVAGTVGYLDPEYIGIYKAFKYIDSASCGMGFHGNADVISKRKVDKFATNDLDWTETILECPVYSPTKEEFEDPLVYLQKIALEASKYCIEFSVSPSLNPAFEFVERVLIISDVKDKPIE</sequence>
<keyword evidence="11" id="KW-0067">ATP-binding</keyword>
<name>A0AAQ3NM61_VIGMU</name>
<feature type="domain" description="Protein kinase" evidence="19">
    <location>
        <begin position="303"/>
        <end position="611"/>
    </location>
</feature>
<keyword evidence="15" id="KW-0325">Glycoprotein</keyword>
<dbReference type="Pfam" id="PF00069">
    <property type="entry name" value="Pkinase"/>
    <property type="match status" value="1"/>
</dbReference>
<gene>
    <name evidence="21" type="ORF">V8G54_016820</name>
</gene>
<evidence type="ECO:0000256" key="5">
    <source>
        <dbReference type="ARBA" id="ARBA00022679"/>
    </source>
</evidence>
<accession>A0AAQ3NM61</accession>
<dbReference type="Pfam" id="PF00560">
    <property type="entry name" value="LRR_1"/>
    <property type="match status" value="1"/>
</dbReference>
<comment type="catalytic activity">
    <reaction evidence="16">
        <text>L-threonyl-[protein] + ATP = O-phospho-L-threonyl-[protein] + ADP + H(+)</text>
        <dbReference type="Rhea" id="RHEA:46608"/>
        <dbReference type="Rhea" id="RHEA-COMP:11060"/>
        <dbReference type="Rhea" id="RHEA-COMP:11605"/>
        <dbReference type="ChEBI" id="CHEBI:15378"/>
        <dbReference type="ChEBI" id="CHEBI:30013"/>
        <dbReference type="ChEBI" id="CHEBI:30616"/>
        <dbReference type="ChEBI" id="CHEBI:61977"/>
        <dbReference type="ChEBI" id="CHEBI:456216"/>
        <dbReference type="EC" id="2.7.11.1"/>
    </reaction>
</comment>
<dbReference type="FunFam" id="1.10.510.10:FF:001023">
    <property type="entry name" value="Os07g0541700 protein"/>
    <property type="match status" value="1"/>
</dbReference>
<dbReference type="Proteomes" id="UP001374535">
    <property type="component" value="Chromosome 5"/>
</dbReference>
<keyword evidence="12 18" id="KW-1133">Transmembrane helix</keyword>
<dbReference type="GO" id="GO:0005524">
    <property type="term" value="F:ATP binding"/>
    <property type="evidence" value="ECO:0007669"/>
    <property type="project" value="UniProtKB-KW"/>
</dbReference>
<evidence type="ECO:0000256" key="8">
    <source>
        <dbReference type="ARBA" id="ARBA00022737"/>
    </source>
</evidence>
<keyword evidence="7" id="KW-0732">Signal</keyword>
<keyword evidence="4" id="KW-0433">Leucine-rich repeat</keyword>
<dbReference type="Gene3D" id="1.10.510.10">
    <property type="entry name" value="Transferase(Phosphotransferase) domain 1"/>
    <property type="match status" value="1"/>
</dbReference>
<keyword evidence="22" id="KW-1185">Reference proteome</keyword>
<dbReference type="FunFam" id="3.80.10.10:FF:000129">
    <property type="entry name" value="Leucine-rich repeat receptor-like kinase"/>
    <property type="match status" value="1"/>
</dbReference>
<dbReference type="PROSITE" id="PS51183">
    <property type="entry name" value="JMJN"/>
    <property type="match status" value="1"/>
</dbReference>
<dbReference type="EC" id="2.7.11.1" evidence="2"/>
<evidence type="ECO:0000256" key="4">
    <source>
        <dbReference type="ARBA" id="ARBA00022614"/>
    </source>
</evidence>
<keyword evidence="6 18" id="KW-0812">Transmembrane</keyword>
<protein>
    <recommendedName>
        <fullName evidence="2">non-specific serine/threonine protein kinase</fullName>
        <ecNumber evidence="2">2.7.11.1</ecNumber>
    </recommendedName>
</protein>
<dbReference type="SMART" id="SM00220">
    <property type="entry name" value="S_TKc"/>
    <property type="match status" value="1"/>
</dbReference>
<dbReference type="SMART" id="SM00545">
    <property type="entry name" value="JmjN"/>
    <property type="match status" value="1"/>
</dbReference>
<evidence type="ECO:0000259" key="20">
    <source>
        <dbReference type="PROSITE" id="PS51183"/>
    </source>
</evidence>
<dbReference type="InterPro" id="IPR011009">
    <property type="entry name" value="Kinase-like_dom_sf"/>
</dbReference>
<dbReference type="Pfam" id="PF13855">
    <property type="entry name" value="LRR_8"/>
    <property type="match status" value="1"/>
</dbReference>
<reference evidence="21 22" key="1">
    <citation type="journal article" date="2023" name="Life. Sci Alliance">
        <title>Evolutionary insights into 3D genome organization and epigenetic landscape of Vigna mungo.</title>
        <authorList>
            <person name="Junaid A."/>
            <person name="Singh B."/>
            <person name="Bhatia S."/>
        </authorList>
    </citation>
    <scope>NUCLEOTIDE SEQUENCE [LARGE SCALE GENOMIC DNA]</scope>
    <source>
        <strain evidence="21">Urdbean</strain>
    </source>
</reference>
<evidence type="ECO:0000256" key="11">
    <source>
        <dbReference type="ARBA" id="ARBA00022840"/>
    </source>
</evidence>
<evidence type="ECO:0000256" key="13">
    <source>
        <dbReference type="ARBA" id="ARBA00023136"/>
    </source>
</evidence>
<organism evidence="21 22">
    <name type="scientific">Vigna mungo</name>
    <name type="common">Black gram</name>
    <name type="synonym">Phaseolus mungo</name>
    <dbReference type="NCBI Taxonomy" id="3915"/>
    <lineage>
        <taxon>Eukaryota</taxon>
        <taxon>Viridiplantae</taxon>
        <taxon>Streptophyta</taxon>
        <taxon>Embryophyta</taxon>
        <taxon>Tracheophyta</taxon>
        <taxon>Spermatophyta</taxon>
        <taxon>Magnoliopsida</taxon>
        <taxon>eudicotyledons</taxon>
        <taxon>Gunneridae</taxon>
        <taxon>Pentapetalae</taxon>
        <taxon>rosids</taxon>
        <taxon>fabids</taxon>
        <taxon>Fabales</taxon>
        <taxon>Fabaceae</taxon>
        <taxon>Papilionoideae</taxon>
        <taxon>50 kb inversion clade</taxon>
        <taxon>NPAAA clade</taxon>
        <taxon>indigoferoid/millettioid clade</taxon>
        <taxon>Phaseoleae</taxon>
        <taxon>Vigna</taxon>
    </lineage>
</organism>
<feature type="transmembrane region" description="Helical" evidence="18">
    <location>
        <begin position="342"/>
        <end position="364"/>
    </location>
</feature>
<keyword evidence="9" id="KW-0547">Nucleotide-binding</keyword>
<evidence type="ECO:0000256" key="10">
    <source>
        <dbReference type="ARBA" id="ARBA00022777"/>
    </source>
</evidence>
<evidence type="ECO:0000313" key="22">
    <source>
        <dbReference type="Proteomes" id="UP001374535"/>
    </source>
</evidence>
<evidence type="ECO:0000256" key="14">
    <source>
        <dbReference type="ARBA" id="ARBA00023170"/>
    </source>
</evidence>
<dbReference type="InterPro" id="IPR000719">
    <property type="entry name" value="Prot_kinase_dom"/>
</dbReference>
<proteinExistence type="predicted"/>
<evidence type="ECO:0000256" key="15">
    <source>
        <dbReference type="ARBA" id="ARBA00023180"/>
    </source>
</evidence>
<dbReference type="InterPro" id="IPR003349">
    <property type="entry name" value="JmjN"/>
</dbReference>
<dbReference type="InterPro" id="IPR032675">
    <property type="entry name" value="LRR_dom_sf"/>
</dbReference>
<evidence type="ECO:0000256" key="16">
    <source>
        <dbReference type="ARBA" id="ARBA00047899"/>
    </source>
</evidence>
<dbReference type="SUPFAM" id="SSF56112">
    <property type="entry name" value="Protein kinase-like (PK-like)"/>
    <property type="match status" value="1"/>
</dbReference>
<keyword evidence="14" id="KW-0675">Receptor</keyword>
<dbReference type="GO" id="GO:0016020">
    <property type="term" value="C:membrane"/>
    <property type="evidence" value="ECO:0007669"/>
    <property type="project" value="UniProtKB-SubCell"/>
</dbReference>
<evidence type="ECO:0000313" key="21">
    <source>
        <dbReference type="EMBL" id="WVZ12290.1"/>
    </source>
</evidence>
<dbReference type="EMBL" id="CP144696">
    <property type="protein sequence ID" value="WVZ12290.1"/>
    <property type="molecule type" value="Genomic_DNA"/>
</dbReference>
<evidence type="ECO:0000256" key="7">
    <source>
        <dbReference type="ARBA" id="ARBA00022729"/>
    </source>
</evidence>